<dbReference type="AlphaFoldDB" id="R4K7U2"/>
<evidence type="ECO:0000256" key="1">
    <source>
        <dbReference type="SAM" id="Phobius"/>
    </source>
</evidence>
<accession>R4K7U2</accession>
<organism evidence="2 3">
    <name type="scientific">Clostridium pasteurianum BC1</name>
    <dbReference type="NCBI Taxonomy" id="86416"/>
    <lineage>
        <taxon>Bacteria</taxon>
        <taxon>Bacillati</taxon>
        <taxon>Bacillota</taxon>
        <taxon>Clostridia</taxon>
        <taxon>Eubacteriales</taxon>
        <taxon>Clostridiaceae</taxon>
        <taxon>Clostridium</taxon>
    </lineage>
</organism>
<dbReference type="EMBL" id="CP003261">
    <property type="protein sequence ID" value="AGK99257.1"/>
    <property type="molecule type" value="Genomic_DNA"/>
</dbReference>
<sequence length="93" mass="10518">MPFLSLIISSPLIYISYVRKHTPENFYSLKLICIWILSQIYITINYEIPFPIGIIANIILISNTENNKSSKYTALLIGAISLVISNCISILCH</sequence>
<dbReference type="KEGG" id="cpas:Clopa_4557"/>
<keyword evidence="1" id="KW-0812">Transmembrane</keyword>
<dbReference type="Proteomes" id="UP000013523">
    <property type="component" value="Chromosome"/>
</dbReference>
<keyword evidence="3" id="KW-1185">Reference proteome</keyword>
<protein>
    <submittedName>
        <fullName evidence="2">Uncharacterized protein</fullName>
    </submittedName>
</protein>
<keyword evidence="1" id="KW-0472">Membrane</keyword>
<evidence type="ECO:0000313" key="2">
    <source>
        <dbReference type="EMBL" id="AGK99257.1"/>
    </source>
</evidence>
<dbReference type="HOGENOM" id="CLU_2394591_0_0_9"/>
<feature type="transmembrane region" description="Helical" evidence="1">
    <location>
        <begin position="72"/>
        <end position="91"/>
    </location>
</feature>
<proteinExistence type="predicted"/>
<name>R4K7U2_CLOPA</name>
<feature type="transmembrane region" description="Helical" evidence="1">
    <location>
        <begin position="36"/>
        <end position="60"/>
    </location>
</feature>
<evidence type="ECO:0000313" key="3">
    <source>
        <dbReference type="Proteomes" id="UP000013523"/>
    </source>
</evidence>
<keyword evidence="1" id="KW-1133">Transmembrane helix</keyword>
<reference evidence="2 3" key="1">
    <citation type="submission" date="2012-01" db="EMBL/GenBank/DDBJ databases">
        <title>Complete sequence of chromosome of Clostridium pasteurianum BC1.</title>
        <authorList>
            <consortium name="US DOE Joint Genome Institute"/>
            <person name="Lucas S."/>
            <person name="Han J."/>
            <person name="Lapidus A."/>
            <person name="Cheng J.-F."/>
            <person name="Goodwin L."/>
            <person name="Pitluck S."/>
            <person name="Peters L."/>
            <person name="Mikhailova N."/>
            <person name="Teshima H."/>
            <person name="Detter J.C."/>
            <person name="Han C."/>
            <person name="Tapia R."/>
            <person name="Land M."/>
            <person name="Hauser L."/>
            <person name="Kyrpides N."/>
            <person name="Ivanova N."/>
            <person name="Pagani I."/>
            <person name="Dunn J."/>
            <person name="Taghavi S."/>
            <person name="Francis A."/>
            <person name="van der Lelie D."/>
            <person name="Woyke T."/>
        </authorList>
    </citation>
    <scope>NUCLEOTIDE SEQUENCE [LARGE SCALE GENOMIC DNA]</scope>
    <source>
        <strain evidence="2 3">BC1</strain>
    </source>
</reference>
<gene>
    <name evidence="2" type="ORF">Clopa_4557</name>
</gene>